<evidence type="ECO:0000313" key="3">
    <source>
        <dbReference type="EMBL" id="OGG85220.1"/>
    </source>
</evidence>
<keyword evidence="1" id="KW-0677">Repeat</keyword>
<evidence type="ECO:0000259" key="2">
    <source>
        <dbReference type="PROSITE" id="PS51903"/>
    </source>
</evidence>
<gene>
    <name evidence="3" type="ORF">A3G90_04150</name>
</gene>
<dbReference type="Pfam" id="PF02861">
    <property type="entry name" value="Clp_N"/>
    <property type="match status" value="1"/>
</dbReference>
<dbReference type="SUPFAM" id="SSF81923">
    <property type="entry name" value="Double Clp-N motif"/>
    <property type="match status" value="1"/>
</dbReference>
<evidence type="ECO:0000313" key="4">
    <source>
        <dbReference type="Proteomes" id="UP000177325"/>
    </source>
</evidence>
<dbReference type="STRING" id="1798525.A3G90_04150"/>
<feature type="domain" description="Clp R" evidence="2">
    <location>
        <begin position="1"/>
        <end position="143"/>
    </location>
</feature>
<dbReference type="Proteomes" id="UP000177325">
    <property type="component" value="Unassembled WGS sequence"/>
</dbReference>
<comment type="caution">
    <text evidence="3">The sequence shown here is derived from an EMBL/GenBank/DDBJ whole genome shotgun (WGS) entry which is preliminary data.</text>
</comment>
<dbReference type="EMBL" id="MFMM01000001">
    <property type="protein sequence ID" value="OGG85220.1"/>
    <property type="molecule type" value="Genomic_DNA"/>
</dbReference>
<dbReference type="AlphaFoldDB" id="A0A1F6FH88"/>
<evidence type="ECO:0000256" key="1">
    <source>
        <dbReference type="PROSITE-ProRule" id="PRU01251"/>
    </source>
</evidence>
<proteinExistence type="predicted"/>
<reference evidence="3 4" key="1">
    <citation type="journal article" date="2016" name="Nat. Commun.">
        <title>Thousands of microbial genomes shed light on interconnected biogeochemical processes in an aquifer system.</title>
        <authorList>
            <person name="Anantharaman K."/>
            <person name="Brown C.T."/>
            <person name="Hug L.A."/>
            <person name="Sharon I."/>
            <person name="Castelle C.J."/>
            <person name="Probst A.J."/>
            <person name="Thomas B.C."/>
            <person name="Singh A."/>
            <person name="Wilkins M.J."/>
            <person name="Karaoz U."/>
            <person name="Brodie E.L."/>
            <person name="Williams K.H."/>
            <person name="Hubbard S.S."/>
            <person name="Banfield J.F."/>
        </authorList>
    </citation>
    <scope>NUCLEOTIDE SEQUENCE [LARGE SCALE GENOMIC DNA]</scope>
</reference>
<dbReference type="InterPro" id="IPR004176">
    <property type="entry name" value="Clp_R_N"/>
</dbReference>
<protein>
    <recommendedName>
        <fullName evidence="2">Clp R domain-containing protein</fullName>
    </recommendedName>
</protein>
<dbReference type="InterPro" id="IPR036628">
    <property type="entry name" value="Clp_N_dom_sf"/>
</dbReference>
<dbReference type="Gene3D" id="1.10.1780.10">
    <property type="entry name" value="Clp, N-terminal domain"/>
    <property type="match status" value="1"/>
</dbReference>
<accession>A0A1F6FH88</accession>
<organism evidence="3 4">
    <name type="scientific">Candidatus Kaiserbacteria bacterium RIFCSPLOWO2_12_FULL_45_26</name>
    <dbReference type="NCBI Taxonomy" id="1798525"/>
    <lineage>
        <taxon>Bacteria</taxon>
        <taxon>Candidatus Kaiseribacteriota</taxon>
    </lineage>
</organism>
<name>A0A1F6FH88_9BACT</name>
<sequence length="143" mass="16512">MYEIDQDLEIRLARAFAEARMNRHEIITVEHLLIAILDDPSVVKVMLHHKVDVNTLRLELTKCVNTTPIREDTGDIEAVPTEGFKRVFQRPTMYVQRFVAKKRKVTGVHVLMYICRERSPAAEYLSSQGLTSLHVEGFIQHNL</sequence>
<dbReference type="PROSITE" id="PS51903">
    <property type="entry name" value="CLP_R"/>
    <property type="match status" value="1"/>
</dbReference>